<organism evidence="1 2">
    <name type="scientific">Aureobasidium pullulans</name>
    <name type="common">Black yeast</name>
    <name type="synonym">Pullularia pullulans</name>
    <dbReference type="NCBI Taxonomy" id="5580"/>
    <lineage>
        <taxon>Eukaryota</taxon>
        <taxon>Fungi</taxon>
        <taxon>Dikarya</taxon>
        <taxon>Ascomycota</taxon>
        <taxon>Pezizomycotina</taxon>
        <taxon>Dothideomycetes</taxon>
        <taxon>Dothideomycetidae</taxon>
        <taxon>Dothideales</taxon>
        <taxon>Saccotheciaceae</taxon>
        <taxon>Aureobasidium</taxon>
    </lineage>
</organism>
<dbReference type="Proteomes" id="UP000309734">
    <property type="component" value="Unassembled WGS sequence"/>
</dbReference>
<evidence type="ECO:0000313" key="2">
    <source>
        <dbReference type="Proteomes" id="UP000309734"/>
    </source>
</evidence>
<evidence type="ECO:0000313" key="1">
    <source>
        <dbReference type="EMBL" id="THZ64925.1"/>
    </source>
</evidence>
<name>A0A4S9WHT6_AURPU</name>
<gene>
    <name evidence="1" type="ORF">D6C85_08529</name>
</gene>
<accession>A0A4S9WHT6</accession>
<dbReference type="EMBL" id="QZBS01000404">
    <property type="protein sequence ID" value="THZ64925.1"/>
    <property type="molecule type" value="Genomic_DNA"/>
</dbReference>
<dbReference type="AlphaFoldDB" id="A0A4S9WHT6"/>
<protein>
    <submittedName>
        <fullName evidence="1">Uncharacterized protein</fullName>
    </submittedName>
</protein>
<comment type="caution">
    <text evidence="1">The sequence shown here is derived from an EMBL/GenBank/DDBJ whole genome shotgun (WGS) entry which is preliminary data.</text>
</comment>
<reference evidence="1 2" key="1">
    <citation type="submission" date="2018-10" db="EMBL/GenBank/DDBJ databases">
        <title>Fifty Aureobasidium pullulans genomes reveal a recombining polyextremotolerant generalist.</title>
        <authorList>
            <person name="Gostincar C."/>
            <person name="Turk M."/>
            <person name="Zajc J."/>
            <person name="Gunde-Cimerman N."/>
        </authorList>
    </citation>
    <scope>NUCLEOTIDE SEQUENCE [LARGE SCALE GENOMIC DNA]</scope>
    <source>
        <strain evidence="1 2">EXF-3519</strain>
    </source>
</reference>
<proteinExistence type="predicted"/>
<sequence>MPTTGFAHHRCIATYASWSSREIFLDRFLELNAEEKEGLDLDLAIVVITDLQKTYTEISESPMNGTRSPAPFQGRSAEECFKLLQEFAKNTGSEIDVEIFAILDERSREDDTVCIVKASKRTGEIKTVRGALRQTDMSLVNLWVGNLNIEECSYELVD</sequence>